<dbReference type="Gene3D" id="3.40.640.10">
    <property type="entry name" value="Type I PLP-dependent aspartate aminotransferase-like (Major domain)"/>
    <property type="match status" value="1"/>
</dbReference>
<keyword evidence="11" id="KW-0028">Amino-acid biosynthesis</keyword>
<comment type="function">
    <text evidence="11">Catalyzes the reversible interconversion of serine and glycine with tetrahydrofolate (THF) serving as the one-carbon carrier. This reaction serves as the major source of one-carbon groups required for the biosynthesis of purines, thymidylate, methionine, and other important biomolecules. Also exhibits THF-independent aldolase activity toward beta-hydroxyamino acids, producing glycine and aldehydes, via a retro-aldol mechanism.</text>
</comment>
<evidence type="ECO:0000256" key="8">
    <source>
        <dbReference type="ARBA" id="ARBA00022898"/>
    </source>
</evidence>
<feature type="binding site" evidence="11">
    <location>
        <position position="128"/>
    </location>
    <ligand>
        <name>(6S)-5,6,7,8-tetrahydrofolate</name>
        <dbReference type="ChEBI" id="CHEBI:57453"/>
    </ligand>
</feature>
<dbReference type="UniPathway" id="UPA00288">
    <property type="reaction ID" value="UER01023"/>
</dbReference>
<dbReference type="Gene3D" id="3.90.1150.10">
    <property type="entry name" value="Aspartate Aminotransferase, domain 1"/>
    <property type="match status" value="1"/>
</dbReference>
<dbReference type="NCBIfam" id="NF000586">
    <property type="entry name" value="PRK00011.1"/>
    <property type="match status" value="1"/>
</dbReference>
<dbReference type="Proteomes" id="UP000199283">
    <property type="component" value="Unassembled WGS sequence"/>
</dbReference>
<dbReference type="STRING" id="188906.SAMN04488526_1292"/>
<dbReference type="FunFam" id="3.40.640.10:FF:000001">
    <property type="entry name" value="Serine hydroxymethyltransferase"/>
    <property type="match status" value="1"/>
</dbReference>
<sequence>MNAPHRDPTFFTATLADTDPEIAEAIRQELGRQRDEIELIASENIVSRAVMEAQGSVMTNKYAEGYPGRRYYGGCQYVDIAENLAIDRAKELFGCNFVNVQPNSGSQANQGVFTALLKPGDTILGMSLDAGGHLTHGAKPNQSGKWFNAVQYGVRKQDLTLDYDQVQELATEHQPKMIIAGGSAIPRIIDFARMREIADSVGAILLVDMAHFAGLVASGHYPSPFPHAHVATTTTHKTLRGPRGGMILTDDETIAKKVNSAIFPGIQGGPLMHVIAGKAVAFGEALRPGFKDYQLQVIENAQALADQLMKGGLDIVTGGTDTHLMLVDLRPKGVKGNATEAALGRAHITCNKNGIPFDDEKPTVTSGIRLGSPAGTTRGFGVDEFREIGDLIVEVVDGLAANGPDGNAEVEEAVRTKVQALCDRFPIYPGL</sequence>
<evidence type="ECO:0000256" key="12">
    <source>
        <dbReference type="PIRSR" id="PIRSR000412-50"/>
    </source>
</evidence>
<accession>A0A1H7J7W5</accession>
<dbReference type="Pfam" id="PF00464">
    <property type="entry name" value="SHMT"/>
    <property type="match status" value="1"/>
</dbReference>
<dbReference type="RefSeq" id="WP_092760777.1">
    <property type="nucleotide sequence ID" value="NZ_FNZQ01000001.1"/>
</dbReference>
<dbReference type="GO" id="GO:0030170">
    <property type="term" value="F:pyridoxal phosphate binding"/>
    <property type="evidence" value="ECO:0007669"/>
    <property type="project" value="UniProtKB-UniRule"/>
</dbReference>
<dbReference type="AlphaFoldDB" id="A0A1H7J7W5"/>
<dbReference type="SUPFAM" id="SSF53383">
    <property type="entry name" value="PLP-dependent transferases"/>
    <property type="match status" value="1"/>
</dbReference>
<feature type="domain" description="Serine hydroxymethyltransferase-like" evidence="13">
    <location>
        <begin position="15"/>
        <end position="392"/>
    </location>
</feature>
<evidence type="ECO:0000256" key="4">
    <source>
        <dbReference type="ARBA" id="ARBA00011738"/>
    </source>
</evidence>
<feature type="site" description="Plays an important role in substrate specificity" evidence="11">
    <location>
        <position position="236"/>
    </location>
</feature>
<protein>
    <recommendedName>
        <fullName evidence="11">Serine hydroxymethyltransferase</fullName>
        <shortName evidence="11">SHMT</shortName>
        <shortName evidence="11">Serine methylase</shortName>
        <ecNumber evidence="11">2.1.2.1</ecNumber>
    </recommendedName>
</protein>
<comment type="cofactor">
    <cofactor evidence="1 11 12">
        <name>pyridoxal 5'-phosphate</name>
        <dbReference type="ChEBI" id="CHEBI:597326"/>
    </cofactor>
</comment>
<dbReference type="GO" id="GO:0050413">
    <property type="term" value="F:D-alanine 2-hydroxymethyltransferase activity"/>
    <property type="evidence" value="ECO:0007669"/>
    <property type="project" value="UniProtKB-EC"/>
</dbReference>
<evidence type="ECO:0000256" key="6">
    <source>
        <dbReference type="ARBA" id="ARBA00022563"/>
    </source>
</evidence>
<evidence type="ECO:0000256" key="10">
    <source>
        <dbReference type="ARBA" id="ARBA00057572"/>
    </source>
</evidence>
<dbReference type="PROSITE" id="PS00096">
    <property type="entry name" value="SHMT"/>
    <property type="match status" value="1"/>
</dbReference>
<dbReference type="InterPro" id="IPR049943">
    <property type="entry name" value="Ser_HO-MeTrfase-like"/>
</dbReference>
<gene>
    <name evidence="11" type="primary">glyA</name>
    <name evidence="14" type="ORF">SAMN04488526_1292</name>
</gene>
<reference evidence="14 15" key="1">
    <citation type="submission" date="2016-10" db="EMBL/GenBank/DDBJ databases">
        <authorList>
            <person name="de Groot N.N."/>
        </authorList>
    </citation>
    <scope>NUCLEOTIDE SEQUENCE [LARGE SCALE GENOMIC DNA]</scope>
    <source>
        <strain evidence="14 15">DSM 14858</strain>
    </source>
</reference>
<dbReference type="OrthoDB" id="9803846at2"/>
<dbReference type="HAMAP" id="MF_00051">
    <property type="entry name" value="SHMT"/>
    <property type="match status" value="1"/>
</dbReference>
<dbReference type="InterPro" id="IPR015424">
    <property type="entry name" value="PyrdxlP-dep_Trfase"/>
</dbReference>
<evidence type="ECO:0000256" key="1">
    <source>
        <dbReference type="ARBA" id="ARBA00001933"/>
    </source>
</evidence>
<dbReference type="InterPro" id="IPR015422">
    <property type="entry name" value="PyrdxlP-dep_Trfase_small"/>
</dbReference>
<dbReference type="EMBL" id="FNZQ01000001">
    <property type="protein sequence ID" value="SEK70851.1"/>
    <property type="molecule type" value="Genomic_DNA"/>
</dbReference>
<dbReference type="GO" id="GO:0019264">
    <property type="term" value="P:glycine biosynthetic process from serine"/>
    <property type="evidence" value="ECO:0007669"/>
    <property type="project" value="UniProtKB-UniRule"/>
</dbReference>
<dbReference type="GO" id="GO:0032259">
    <property type="term" value="P:methylation"/>
    <property type="evidence" value="ECO:0007669"/>
    <property type="project" value="UniProtKB-KW"/>
</dbReference>
<evidence type="ECO:0000259" key="13">
    <source>
        <dbReference type="Pfam" id="PF00464"/>
    </source>
</evidence>
<evidence type="ECO:0000256" key="7">
    <source>
        <dbReference type="ARBA" id="ARBA00022679"/>
    </source>
</evidence>
<dbReference type="PANTHER" id="PTHR11680:SF35">
    <property type="entry name" value="SERINE HYDROXYMETHYLTRANSFERASE 1"/>
    <property type="match status" value="1"/>
</dbReference>
<dbReference type="GO" id="GO:0005829">
    <property type="term" value="C:cytosol"/>
    <property type="evidence" value="ECO:0007669"/>
    <property type="project" value="TreeGrafter"/>
</dbReference>
<evidence type="ECO:0000256" key="9">
    <source>
        <dbReference type="ARBA" id="ARBA00051216"/>
    </source>
</evidence>
<dbReference type="PANTHER" id="PTHR11680">
    <property type="entry name" value="SERINE HYDROXYMETHYLTRANSFERASE"/>
    <property type="match status" value="1"/>
</dbReference>
<name>A0A1H7J7W5_9RHOB</name>
<dbReference type="EC" id="2.1.2.1" evidence="11"/>
<keyword evidence="8 11" id="KW-0663">Pyridoxal phosphate</keyword>
<proteinExistence type="inferred from homology"/>
<comment type="subcellular location">
    <subcellularLocation>
        <location evidence="2 11">Cytoplasm</location>
    </subcellularLocation>
</comment>
<organism evidence="14 15">
    <name type="scientific">Jannaschia helgolandensis</name>
    <dbReference type="NCBI Taxonomy" id="188906"/>
    <lineage>
        <taxon>Bacteria</taxon>
        <taxon>Pseudomonadati</taxon>
        <taxon>Pseudomonadota</taxon>
        <taxon>Alphaproteobacteria</taxon>
        <taxon>Rhodobacterales</taxon>
        <taxon>Roseobacteraceae</taxon>
        <taxon>Jannaschia</taxon>
    </lineage>
</organism>
<comment type="pathway">
    <text evidence="11">One-carbon metabolism; tetrahydrofolate interconversion.</text>
</comment>
<keyword evidence="15" id="KW-1185">Reference proteome</keyword>
<dbReference type="GO" id="GO:0035999">
    <property type="term" value="P:tetrahydrofolate interconversion"/>
    <property type="evidence" value="ECO:0007669"/>
    <property type="project" value="UniProtKB-UniRule"/>
</dbReference>
<dbReference type="InterPro" id="IPR015421">
    <property type="entry name" value="PyrdxlP-dep_Trfase_major"/>
</dbReference>
<evidence type="ECO:0000256" key="2">
    <source>
        <dbReference type="ARBA" id="ARBA00004496"/>
    </source>
</evidence>
<evidence type="ECO:0000313" key="15">
    <source>
        <dbReference type="Proteomes" id="UP000199283"/>
    </source>
</evidence>
<keyword evidence="7 11" id="KW-0808">Transferase</keyword>
<keyword evidence="5 11" id="KW-0963">Cytoplasm</keyword>
<evidence type="ECO:0000256" key="5">
    <source>
        <dbReference type="ARBA" id="ARBA00022490"/>
    </source>
</evidence>
<dbReference type="InterPro" id="IPR019798">
    <property type="entry name" value="Ser_HO-MeTrfase_PLP_BS"/>
</dbReference>
<comment type="similarity">
    <text evidence="3 11">Belongs to the SHMT family.</text>
</comment>
<dbReference type="GO" id="GO:0008168">
    <property type="term" value="F:methyltransferase activity"/>
    <property type="evidence" value="ECO:0007669"/>
    <property type="project" value="UniProtKB-KW"/>
</dbReference>
<comment type="function">
    <text evidence="10">Catalyzes the reversible interconversion of alpha-methyl-L-serine to D-alanine with tetrahydrofolate (THF) serving as the one-carbon carrier. Cannot use alpha-methyl-D-serine, L-serine, D-serine or L-alanine.</text>
</comment>
<feature type="modified residue" description="N6-(pyridoxal phosphate)lysine" evidence="11 12">
    <location>
        <position position="237"/>
    </location>
</feature>
<keyword evidence="14" id="KW-0489">Methyltransferase</keyword>
<comment type="subunit">
    <text evidence="4 11">Homodimer.</text>
</comment>
<evidence type="ECO:0000256" key="3">
    <source>
        <dbReference type="ARBA" id="ARBA00006376"/>
    </source>
</evidence>
<comment type="pathway">
    <text evidence="11">Amino-acid biosynthesis; glycine biosynthesis; glycine from L-serine: step 1/1.</text>
</comment>
<evidence type="ECO:0000313" key="14">
    <source>
        <dbReference type="EMBL" id="SEK70851.1"/>
    </source>
</evidence>
<dbReference type="UniPathway" id="UPA00193"/>
<keyword evidence="6 11" id="KW-0554">One-carbon metabolism</keyword>
<dbReference type="CDD" id="cd00378">
    <property type="entry name" value="SHMT"/>
    <property type="match status" value="1"/>
</dbReference>
<dbReference type="InterPro" id="IPR039429">
    <property type="entry name" value="SHMT-like_dom"/>
</dbReference>
<dbReference type="GO" id="GO:0004372">
    <property type="term" value="F:glycine hydroxymethyltransferase activity"/>
    <property type="evidence" value="ECO:0007669"/>
    <property type="project" value="UniProtKB-UniRule"/>
</dbReference>
<feature type="binding site" evidence="11">
    <location>
        <position position="252"/>
    </location>
    <ligand>
        <name>(6S)-5,6,7,8-tetrahydrofolate</name>
        <dbReference type="ChEBI" id="CHEBI:57453"/>
    </ligand>
</feature>
<feature type="binding site" evidence="11">
    <location>
        <begin position="132"/>
        <end position="134"/>
    </location>
    <ligand>
        <name>(6S)-5,6,7,8-tetrahydrofolate</name>
        <dbReference type="ChEBI" id="CHEBI:57453"/>
    </ligand>
</feature>
<dbReference type="InterPro" id="IPR001085">
    <property type="entry name" value="Ser_HO-MeTrfase"/>
</dbReference>
<evidence type="ECO:0000256" key="11">
    <source>
        <dbReference type="HAMAP-Rule" id="MF_00051"/>
    </source>
</evidence>
<comment type="catalytic activity">
    <reaction evidence="9">
        <text>(6R)-5,10-methylene-5,6,7,8-tetrahydrofolate + D-alanine + H2O = 2-methylserine + (6S)-5,6,7,8-tetrahydrofolate</text>
        <dbReference type="Rhea" id="RHEA:10064"/>
        <dbReference type="ChEBI" id="CHEBI:15377"/>
        <dbReference type="ChEBI" id="CHEBI:15636"/>
        <dbReference type="ChEBI" id="CHEBI:57416"/>
        <dbReference type="ChEBI" id="CHEBI:57453"/>
        <dbReference type="ChEBI" id="CHEBI:58275"/>
        <dbReference type="EC" id="2.1.2.7"/>
    </reaction>
</comment>
<comment type="caution">
    <text evidence="11">Lacks conserved residue(s) required for the propagation of feature annotation.</text>
</comment>
<comment type="catalytic activity">
    <reaction evidence="11">
        <text>(6R)-5,10-methylene-5,6,7,8-tetrahydrofolate + glycine + H2O = (6S)-5,6,7,8-tetrahydrofolate + L-serine</text>
        <dbReference type="Rhea" id="RHEA:15481"/>
        <dbReference type="ChEBI" id="CHEBI:15377"/>
        <dbReference type="ChEBI" id="CHEBI:15636"/>
        <dbReference type="ChEBI" id="CHEBI:33384"/>
        <dbReference type="ChEBI" id="CHEBI:57305"/>
        <dbReference type="ChEBI" id="CHEBI:57453"/>
        <dbReference type="EC" id="2.1.2.1"/>
    </reaction>
</comment>
<dbReference type="PIRSF" id="PIRSF000412">
    <property type="entry name" value="SHMT"/>
    <property type="match status" value="1"/>
</dbReference>